<evidence type="ECO:0008006" key="6">
    <source>
        <dbReference type="Google" id="ProtNLM"/>
    </source>
</evidence>
<protein>
    <recommendedName>
        <fullName evidence="6">Akirin</fullName>
    </recommendedName>
</protein>
<organism evidence="5">
    <name type="scientific">Paramoeba aestuarina</name>
    <dbReference type="NCBI Taxonomy" id="180227"/>
    <lineage>
        <taxon>Eukaryota</taxon>
        <taxon>Amoebozoa</taxon>
        <taxon>Discosea</taxon>
        <taxon>Flabellinia</taxon>
        <taxon>Dactylopodida</taxon>
        <taxon>Paramoebidae</taxon>
        <taxon>Paramoeba</taxon>
    </lineage>
</organism>
<sequence>MAVKLSLKRGRDDDMMGIHTSPGVVGRCSPQLTNNSPLPSSQFDLSGTPTKRARRTSYTSCSSPVLFQNFFPPREIEKDVSEKVTDIVRTKRRQKREPGKQERLFTLDEVKEIVAKAVAEREEEIRLEYNEILSRRLQEQYESFARYNEDCISRRVKESDFSYMS</sequence>
<dbReference type="PANTHER" id="PTHR13293:SF6">
    <property type="entry name" value="AKIRIN-RELATED"/>
    <property type="match status" value="1"/>
</dbReference>
<comment type="subcellular location">
    <subcellularLocation>
        <location evidence="1">Nucleus</location>
    </subcellularLocation>
</comment>
<name>A0A7S4NTM2_9EUKA</name>
<reference evidence="5" key="1">
    <citation type="submission" date="2021-01" db="EMBL/GenBank/DDBJ databases">
        <authorList>
            <person name="Corre E."/>
            <person name="Pelletier E."/>
            <person name="Niang G."/>
            <person name="Scheremetjew M."/>
            <person name="Finn R."/>
            <person name="Kale V."/>
            <person name="Holt S."/>
            <person name="Cochrane G."/>
            <person name="Meng A."/>
            <person name="Brown T."/>
            <person name="Cohen L."/>
        </authorList>
    </citation>
    <scope>NUCLEOTIDE SEQUENCE</scope>
    <source>
        <strain evidence="5">SoJaBio B1-5/56/2</strain>
    </source>
</reference>
<dbReference type="GO" id="GO:0045944">
    <property type="term" value="P:positive regulation of transcription by RNA polymerase II"/>
    <property type="evidence" value="ECO:0007669"/>
    <property type="project" value="TreeGrafter"/>
</dbReference>
<evidence type="ECO:0000256" key="4">
    <source>
        <dbReference type="SAM" id="MobiDB-lite"/>
    </source>
</evidence>
<gene>
    <name evidence="5" type="ORF">NAES01612_LOCUS12979</name>
</gene>
<dbReference type="GO" id="GO:0005634">
    <property type="term" value="C:nucleus"/>
    <property type="evidence" value="ECO:0007669"/>
    <property type="project" value="UniProtKB-SubCell"/>
</dbReference>
<evidence type="ECO:0000256" key="2">
    <source>
        <dbReference type="ARBA" id="ARBA00005625"/>
    </source>
</evidence>
<keyword evidence="3" id="KW-0539">Nucleus</keyword>
<evidence type="ECO:0000313" key="5">
    <source>
        <dbReference type="EMBL" id="CAE2308975.1"/>
    </source>
</evidence>
<dbReference type="InterPro" id="IPR024132">
    <property type="entry name" value="Akirin"/>
</dbReference>
<feature type="compositionally biased region" description="Polar residues" evidence="4">
    <location>
        <begin position="30"/>
        <end position="49"/>
    </location>
</feature>
<dbReference type="PANTHER" id="PTHR13293">
    <property type="entry name" value="AKIRIN-RELATED"/>
    <property type="match status" value="1"/>
</dbReference>
<proteinExistence type="inferred from homology"/>
<accession>A0A7S4NTM2</accession>
<evidence type="ECO:0000256" key="3">
    <source>
        <dbReference type="ARBA" id="ARBA00023242"/>
    </source>
</evidence>
<dbReference type="GO" id="GO:0000785">
    <property type="term" value="C:chromatin"/>
    <property type="evidence" value="ECO:0007669"/>
    <property type="project" value="TreeGrafter"/>
</dbReference>
<comment type="similarity">
    <text evidence="2">Belongs to the akirin family.</text>
</comment>
<feature type="region of interest" description="Disordered" evidence="4">
    <location>
        <begin position="1"/>
        <end position="50"/>
    </location>
</feature>
<dbReference type="GO" id="GO:0003712">
    <property type="term" value="F:transcription coregulator activity"/>
    <property type="evidence" value="ECO:0007669"/>
    <property type="project" value="TreeGrafter"/>
</dbReference>
<dbReference type="AlphaFoldDB" id="A0A7S4NTM2"/>
<evidence type="ECO:0000256" key="1">
    <source>
        <dbReference type="ARBA" id="ARBA00004123"/>
    </source>
</evidence>
<dbReference type="EMBL" id="HBKR01019850">
    <property type="protein sequence ID" value="CAE2308975.1"/>
    <property type="molecule type" value="Transcribed_RNA"/>
</dbReference>